<accession>A0ACC0XKM8</accession>
<proteinExistence type="predicted"/>
<name>A0ACC0XKM8_9ROSI</name>
<sequence length="605" mass="68493">MKFQFSVTIKKENSTVLFIGFRCFDVKNVMTFYCLVILSLIFPLSSTCTAQASSFNNGELSLMKIVSKKNAFHQHQVDSSSLVHDSSESTGVTENFRSRAGQNILHRKPRLMRNAHGVLNIIGWGTLLPMGVIISRYFRKFPLKSDDWYPLHMLTTVLLQARREDECRRCWEIYHHVMGYAVICLSIANIFQGIMHQTHAERWKLVYVGILAVLACVVFALEIIRWIIKSRIQQQMAFENNISTTQHRCNSGYIRTVIQNKKKGSTRGHNSDINDEGMAASSAATDGVAAAALRSVIQRVHQVGSGPDRIRIFSVSKTKSLSFLHKVYDAGRRCFAGLPNLAMVETVDDKKMADYLDRMVAIMGRKPLKVFIQVNLSGEESVDFCLKLFSSNLFLGHSNAQASSFNGDELSHMKMVSKNNVHQHQVDSTPVQSSETGMKNVHGVLNIIGWGTLLPTGAIIARYFRKMPLKYDVWYPLHVLCQTSGYIVGSIGWGIGLWLGNSSKNYTLKKHRIFGILIFTFATIQMLIALLRLRGRREDENRKHWKKFHLVLGYVVIALSIVNIFEGIKHHTHPGKWKKAYIGIFAALLCVDIAMLIIRRIKSRT</sequence>
<organism evidence="1 2">
    <name type="scientific">Pistacia integerrima</name>
    <dbReference type="NCBI Taxonomy" id="434235"/>
    <lineage>
        <taxon>Eukaryota</taxon>
        <taxon>Viridiplantae</taxon>
        <taxon>Streptophyta</taxon>
        <taxon>Embryophyta</taxon>
        <taxon>Tracheophyta</taxon>
        <taxon>Spermatophyta</taxon>
        <taxon>Magnoliopsida</taxon>
        <taxon>eudicotyledons</taxon>
        <taxon>Gunneridae</taxon>
        <taxon>Pentapetalae</taxon>
        <taxon>rosids</taxon>
        <taxon>malvids</taxon>
        <taxon>Sapindales</taxon>
        <taxon>Anacardiaceae</taxon>
        <taxon>Pistacia</taxon>
    </lineage>
</organism>
<comment type="caution">
    <text evidence="1">The sequence shown here is derived from an EMBL/GenBank/DDBJ whole genome shotgun (WGS) entry which is preliminary data.</text>
</comment>
<protein>
    <submittedName>
        <fullName evidence="1">Uncharacterized protein</fullName>
    </submittedName>
</protein>
<evidence type="ECO:0000313" key="2">
    <source>
        <dbReference type="Proteomes" id="UP001163603"/>
    </source>
</evidence>
<reference evidence="2" key="1">
    <citation type="journal article" date="2023" name="G3 (Bethesda)">
        <title>Genome assembly and association tests identify interacting loci associated with vigor, precocity, and sex in interspecific pistachio rootstocks.</title>
        <authorList>
            <person name="Palmer W."/>
            <person name="Jacygrad E."/>
            <person name="Sagayaradj S."/>
            <person name="Cavanaugh K."/>
            <person name="Han R."/>
            <person name="Bertier L."/>
            <person name="Beede B."/>
            <person name="Kafkas S."/>
            <person name="Golino D."/>
            <person name="Preece J."/>
            <person name="Michelmore R."/>
        </authorList>
    </citation>
    <scope>NUCLEOTIDE SEQUENCE [LARGE SCALE GENOMIC DNA]</scope>
</reference>
<keyword evidence="2" id="KW-1185">Reference proteome</keyword>
<gene>
    <name evidence="1" type="ORF">Pint_09840</name>
</gene>
<dbReference type="EMBL" id="CM047747">
    <property type="protein sequence ID" value="KAJ0018864.1"/>
    <property type="molecule type" value="Genomic_DNA"/>
</dbReference>
<evidence type="ECO:0000313" key="1">
    <source>
        <dbReference type="EMBL" id="KAJ0018864.1"/>
    </source>
</evidence>
<dbReference type="Proteomes" id="UP001163603">
    <property type="component" value="Chromosome 12"/>
</dbReference>